<accession>A0A1H0BEC2</accession>
<feature type="active site" description="Proton donor" evidence="8">
    <location>
        <position position="514"/>
    </location>
</feature>
<dbReference type="InterPro" id="IPR014756">
    <property type="entry name" value="Ig_E-set"/>
</dbReference>
<dbReference type="GO" id="GO:0016020">
    <property type="term" value="C:membrane"/>
    <property type="evidence" value="ECO:0007669"/>
    <property type="project" value="TreeGrafter"/>
</dbReference>
<organism evidence="10 11">
    <name type="scientific">Pedobacter steynii</name>
    <dbReference type="NCBI Taxonomy" id="430522"/>
    <lineage>
        <taxon>Bacteria</taxon>
        <taxon>Pseudomonadati</taxon>
        <taxon>Bacteroidota</taxon>
        <taxon>Sphingobacteriia</taxon>
        <taxon>Sphingobacteriales</taxon>
        <taxon>Sphingobacteriaceae</taxon>
        <taxon>Pedobacter</taxon>
    </lineage>
</organism>
<dbReference type="SUPFAM" id="SSF55545">
    <property type="entry name" value="beta-N-acetylhexosaminidase-like domain"/>
    <property type="match status" value="1"/>
</dbReference>
<dbReference type="Gene3D" id="3.20.20.80">
    <property type="entry name" value="Glycosidases"/>
    <property type="match status" value="1"/>
</dbReference>
<comment type="catalytic activity">
    <reaction evidence="1">
        <text>Hydrolysis of terminal non-reducing N-acetyl-D-hexosamine residues in N-acetyl-beta-D-hexosaminides.</text>
        <dbReference type="EC" id="3.2.1.52"/>
    </reaction>
</comment>
<gene>
    <name evidence="10" type="ORF">SAMN05421820_107388</name>
</gene>
<keyword evidence="11" id="KW-1185">Reference proteome</keyword>
<dbReference type="InterPro" id="IPR029018">
    <property type="entry name" value="Hex-like_dom2"/>
</dbReference>
<comment type="similarity">
    <text evidence="2">Belongs to the glycosyl hydrolase 20 family.</text>
</comment>
<dbReference type="InterPro" id="IPR013783">
    <property type="entry name" value="Ig-like_fold"/>
</dbReference>
<keyword evidence="5" id="KW-0326">Glycosidase</keyword>
<keyword evidence="4" id="KW-0378">Hydrolase</keyword>
<evidence type="ECO:0000256" key="1">
    <source>
        <dbReference type="ARBA" id="ARBA00001231"/>
    </source>
</evidence>
<dbReference type="CDD" id="cd02847">
    <property type="entry name" value="E_set_Chitobiase_C"/>
    <property type="match status" value="1"/>
</dbReference>
<dbReference type="OrthoDB" id="1006965at2"/>
<feature type="domain" description="Chitobiase/beta-hexosaminidases N-terminal" evidence="9">
    <location>
        <begin position="29"/>
        <end position="189"/>
    </location>
</feature>
<dbReference type="InterPro" id="IPR008965">
    <property type="entry name" value="CBM2/CBM3_carb-bd_dom_sf"/>
</dbReference>
<dbReference type="Pfam" id="PF00728">
    <property type="entry name" value="Glyco_hydro_20"/>
    <property type="match status" value="1"/>
</dbReference>
<protein>
    <recommendedName>
        <fullName evidence="3">beta-N-acetylhexosaminidase</fullName>
        <ecNumber evidence="3">3.2.1.52</ecNumber>
    </recommendedName>
    <alternativeName>
        <fullName evidence="6">Beta-N-acetylhexosaminidase</fullName>
    </alternativeName>
    <alternativeName>
        <fullName evidence="7">N-acetyl-beta-glucosaminidase</fullName>
    </alternativeName>
</protein>
<dbReference type="InterPro" id="IPR004867">
    <property type="entry name" value="CHB_C_dom"/>
</dbReference>
<evidence type="ECO:0000256" key="6">
    <source>
        <dbReference type="ARBA" id="ARBA00030512"/>
    </source>
</evidence>
<dbReference type="PANTHER" id="PTHR22600:SF57">
    <property type="entry name" value="BETA-N-ACETYLHEXOSAMINIDASE"/>
    <property type="match status" value="1"/>
</dbReference>
<dbReference type="GO" id="GO:0005975">
    <property type="term" value="P:carbohydrate metabolic process"/>
    <property type="evidence" value="ECO:0007669"/>
    <property type="project" value="InterPro"/>
</dbReference>
<name>A0A1H0BEC2_9SPHI</name>
<evidence type="ECO:0000256" key="8">
    <source>
        <dbReference type="PIRSR" id="PIRSR625705-1"/>
    </source>
</evidence>
<dbReference type="PANTHER" id="PTHR22600">
    <property type="entry name" value="BETA-HEXOSAMINIDASE"/>
    <property type="match status" value="1"/>
</dbReference>
<evidence type="ECO:0000313" key="10">
    <source>
        <dbReference type="EMBL" id="SDN43987.1"/>
    </source>
</evidence>
<dbReference type="SMART" id="SM01081">
    <property type="entry name" value="CHB_HEX"/>
    <property type="match status" value="1"/>
</dbReference>
<dbReference type="AlphaFoldDB" id="A0A1H0BEC2"/>
<dbReference type="InterPro" id="IPR015882">
    <property type="entry name" value="HEX_bac_N"/>
</dbReference>
<dbReference type="InterPro" id="IPR025705">
    <property type="entry name" value="Beta_hexosaminidase_sua/sub"/>
</dbReference>
<evidence type="ECO:0000256" key="2">
    <source>
        <dbReference type="ARBA" id="ARBA00006285"/>
    </source>
</evidence>
<dbReference type="GO" id="GO:0030203">
    <property type="term" value="P:glycosaminoglycan metabolic process"/>
    <property type="evidence" value="ECO:0007669"/>
    <property type="project" value="TreeGrafter"/>
</dbReference>
<evidence type="ECO:0000259" key="9">
    <source>
        <dbReference type="SMART" id="SM01081"/>
    </source>
</evidence>
<dbReference type="Gene3D" id="2.60.40.10">
    <property type="entry name" value="Immunoglobulins"/>
    <property type="match status" value="1"/>
</dbReference>
<evidence type="ECO:0000256" key="5">
    <source>
        <dbReference type="ARBA" id="ARBA00023295"/>
    </source>
</evidence>
<proteinExistence type="inferred from homology"/>
<dbReference type="Gene3D" id="3.30.379.10">
    <property type="entry name" value="Chitobiase/beta-hexosaminidase domain 2-like"/>
    <property type="match status" value="1"/>
</dbReference>
<dbReference type="Pfam" id="PF03174">
    <property type="entry name" value="CHB_HEX_C"/>
    <property type="match status" value="1"/>
</dbReference>
<dbReference type="InterPro" id="IPR015883">
    <property type="entry name" value="Glyco_hydro_20_cat"/>
</dbReference>
<evidence type="ECO:0000256" key="7">
    <source>
        <dbReference type="ARBA" id="ARBA00033000"/>
    </source>
</evidence>
<dbReference type="RefSeq" id="WP_074610681.1">
    <property type="nucleotide sequence ID" value="NZ_FNGY01000007.1"/>
</dbReference>
<dbReference type="InterPro" id="IPR012291">
    <property type="entry name" value="CBM2_carb-bd_dom_sf"/>
</dbReference>
<reference evidence="11" key="1">
    <citation type="submission" date="2016-10" db="EMBL/GenBank/DDBJ databases">
        <authorList>
            <person name="Varghese N."/>
            <person name="Submissions S."/>
        </authorList>
    </citation>
    <scope>NUCLEOTIDE SEQUENCE [LARGE SCALE GENOMIC DNA]</scope>
    <source>
        <strain evidence="11">DSM 19110</strain>
    </source>
</reference>
<dbReference type="PRINTS" id="PR00738">
    <property type="entry name" value="GLHYDRLASE20"/>
</dbReference>
<dbReference type="EC" id="3.2.1.52" evidence="3"/>
<dbReference type="SUPFAM" id="SSF81296">
    <property type="entry name" value="E set domains"/>
    <property type="match status" value="1"/>
</dbReference>
<dbReference type="SUPFAM" id="SSF49384">
    <property type="entry name" value="Carbohydrate-binding domain"/>
    <property type="match status" value="1"/>
</dbReference>
<dbReference type="GO" id="GO:0030247">
    <property type="term" value="F:polysaccharide binding"/>
    <property type="evidence" value="ECO:0007669"/>
    <property type="project" value="InterPro"/>
</dbReference>
<dbReference type="Proteomes" id="UP000183200">
    <property type="component" value="Unassembled WGS sequence"/>
</dbReference>
<dbReference type="GO" id="GO:0004563">
    <property type="term" value="F:beta-N-acetylhexosaminidase activity"/>
    <property type="evidence" value="ECO:0007669"/>
    <property type="project" value="UniProtKB-EC"/>
</dbReference>
<sequence>MKQYVIGSLLILAVVKTGFAQKTASLKAADLSIQLEMVSRNDGKTQSLLRLKNNGKAELPASGWKIYFNSRVVKTWAKDSTIATIKHVNGDLFCLSPLKAFKTVPAGAELQLQLALESMNNVTERPQGFYLVWDRSPDHAASISKLTYKPFPEHLKEEQELAAKVYQRNTGIKEIRESDLPAVFPTPLSYIKQEGVFKLSPAVQLVTGGVFAKEVKGFADELAKILGKTPVVVKASEKGGIFFEQESSMAKEAYELSISSQKIVIKAGDAAGAFYAIQSLKIMFPAKAWASVQTAISLPAATVKDQPRFGFRGFMMDVGRNFQPKSEVFKVLDLMALYKLNVFHFHLTEDEGWRLEIPGLPELTSVGAQRGHSEGEHKSILPSYGSAATAGTNSGSGFFTKADYVEILKYATARHILVIPEIETPGHARAAIKSMDARYSRLMKAGQKSEAERYLLRDLNDQSKYRSVQGFDDNVVNVALPSTYAFLEKVTDELIAMHKEAGAPLTTIHFGGDEVPAGVWEKSAAADRLSKTDPEVKGTDALWYYYFSKMNQLLKARGLYLSGWEEIGLRKMEVNGEKKMLPEPRFVNENFHADVWNNLTGNEDLAYKMANAGYKVVLTPVTNFYIDLAVNPSFEERGQNWGGYVDVDKPFYFIPYDYYKNVKEDEQGNPVDLSVFKNKERLTEKGKLNIVGLQAPLWSETIKTPAQLEYMLLPKLLGLAERAWAKDPEWATITDVAKEKAAYDQAWSEFVNVLGKKELPRLSYYSGGYQYRIPTPGVRIDNGQLEANLQFPGFIIRYTTDGTEPGKNSEIYKTAIPFKGAVKLRAFDRAGRGGRTILIK</sequence>
<evidence type="ECO:0000256" key="4">
    <source>
        <dbReference type="ARBA" id="ARBA00022801"/>
    </source>
</evidence>
<dbReference type="InterPro" id="IPR017853">
    <property type="entry name" value="GH"/>
</dbReference>
<dbReference type="InterPro" id="IPR004866">
    <property type="entry name" value="CHB/HEX_N_dom"/>
</dbReference>
<evidence type="ECO:0000256" key="3">
    <source>
        <dbReference type="ARBA" id="ARBA00012663"/>
    </source>
</evidence>
<dbReference type="SUPFAM" id="SSF51445">
    <property type="entry name" value="(Trans)glycosidases"/>
    <property type="match status" value="1"/>
</dbReference>
<dbReference type="STRING" id="430522.BFS30_18900"/>
<dbReference type="Pfam" id="PF02838">
    <property type="entry name" value="Glyco_hydro_20b"/>
    <property type="match status" value="1"/>
</dbReference>
<dbReference type="Gene3D" id="2.60.40.290">
    <property type="match status" value="1"/>
</dbReference>
<dbReference type="EMBL" id="FNGY01000007">
    <property type="protein sequence ID" value="SDN43987.1"/>
    <property type="molecule type" value="Genomic_DNA"/>
</dbReference>
<dbReference type="Pfam" id="PF03173">
    <property type="entry name" value="CHB_HEX"/>
    <property type="match status" value="1"/>
</dbReference>
<evidence type="ECO:0000313" key="11">
    <source>
        <dbReference type="Proteomes" id="UP000183200"/>
    </source>
</evidence>